<gene>
    <name evidence="1" type="ORF">OTU49_006920</name>
</gene>
<evidence type="ECO:0008006" key="3">
    <source>
        <dbReference type="Google" id="ProtNLM"/>
    </source>
</evidence>
<accession>A0AAW0WKX6</accession>
<comment type="caution">
    <text evidence="1">The sequence shown here is derived from an EMBL/GenBank/DDBJ whole genome shotgun (WGS) entry which is preliminary data.</text>
</comment>
<feature type="non-terminal residue" evidence="1">
    <location>
        <position position="1"/>
    </location>
</feature>
<protein>
    <recommendedName>
        <fullName evidence="3">COMM domain-containing protein</fullName>
    </recommendedName>
</protein>
<reference evidence="1 2" key="1">
    <citation type="journal article" date="2024" name="BMC Genomics">
        <title>Genome assembly of redclaw crayfish (Cherax quadricarinatus) provides insights into its immune adaptation and hypoxia tolerance.</title>
        <authorList>
            <person name="Liu Z."/>
            <person name="Zheng J."/>
            <person name="Li H."/>
            <person name="Fang K."/>
            <person name="Wang S."/>
            <person name="He J."/>
            <person name="Zhou D."/>
            <person name="Weng S."/>
            <person name="Chi M."/>
            <person name="Gu Z."/>
            <person name="He J."/>
            <person name="Li F."/>
            <person name="Wang M."/>
        </authorList>
    </citation>
    <scope>NUCLEOTIDE SEQUENCE [LARGE SCALE GENOMIC DNA]</scope>
    <source>
        <strain evidence="1">ZL_2023a</strain>
    </source>
</reference>
<proteinExistence type="predicted"/>
<evidence type="ECO:0000313" key="1">
    <source>
        <dbReference type="EMBL" id="KAK8732778.1"/>
    </source>
</evidence>
<dbReference type="Proteomes" id="UP001445076">
    <property type="component" value="Unassembled WGS sequence"/>
</dbReference>
<dbReference type="AlphaFoldDB" id="A0AAW0WKX6"/>
<sequence>LIKNENILWWRRSRFSFETEQSTWSMATPPQLCDLNVKVETEDASKPRCLLDMTIMKDPQVGELEFVRLELMPEALTAAIDSLTKVRAQLDSIAKKTQS</sequence>
<organism evidence="1 2">
    <name type="scientific">Cherax quadricarinatus</name>
    <name type="common">Australian red claw crayfish</name>
    <dbReference type="NCBI Taxonomy" id="27406"/>
    <lineage>
        <taxon>Eukaryota</taxon>
        <taxon>Metazoa</taxon>
        <taxon>Ecdysozoa</taxon>
        <taxon>Arthropoda</taxon>
        <taxon>Crustacea</taxon>
        <taxon>Multicrustacea</taxon>
        <taxon>Malacostraca</taxon>
        <taxon>Eumalacostraca</taxon>
        <taxon>Eucarida</taxon>
        <taxon>Decapoda</taxon>
        <taxon>Pleocyemata</taxon>
        <taxon>Astacidea</taxon>
        <taxon>Parastacoidea</taxon>
        <taxon>Parastacidae</taxon>
        <taxon>Cherax</taxon>
    </lineage>
</organism>
<dbReference type="EMBL" id="JARKIK010000056">
    <property type="protein sequence ID" value="KAK8732778.1"/>
    <property type="molecule type" value="Genomic_DNA"/>
</dbReference>
<keyword evidence="2" id="KW-1185">Reference proteome</keyword>
<evidence type="ECO:0000313" key="2">
    <source>
        <dbReference type="Proteomes" id="UP001445076"/>
    </source>
</evidence>
<name>A0AAW0WKX6_CHEQU</name>